<keyword evidence="2" id="KW-1185">Reference proteome</keyword>
<evidence type="ECO:0000313" key="1">
    <source>
        <dbReference type="EMBL" id="MFC6592770.1"/>
    </source>
</evidence>
<protein>
    <recommendedName>
        <fullName evidence="3">Sucrose phosphatase-like domain-containing protein</fullName>
    </recommendedName>
</protein>
<reference evidence="2" key="1">
    <citation type="journal article" date="2019" name="Int. J. Syst. Evol. Microbiol.">
        <title>The Global Catalogue of Microorganisms (GCM) 10K type strain sequencing project: providing services to taxonomists for standard genome sequencing and annotation.</title>
        <authorList>
            <consortium name="The Broad Institute Genomics Platform"/>
            <consortium name="The Broad Institute Genome Sequencing Center for Infectious Disease"/>
            <person name="Wu L."/>
            <person name="Ma J."/>
        </authorList>
    </citation>
    <scope>NUCLEOTIDE SEQUENCE [LARGE SCALE GENOMIC DNA]</scope>
    <source>
        <strain evidence="2">CGMCC 1.15772</strain>
    </source>
</reference>
<proteinExistence type="predicted"/>
<dbReference type="InterPro" id="IPR023214">
    <property type="entry name" value="HAD_sf"/>
</dbReference>
<evidence type="ECO:0000313" key="2">
    <source>
        <dbReference type="Proteomes" id="UP001596297"/>
    </source>
</evidence>
<organism evidence="1 2">
    <name type="scientific">Deinococcus lacus</name>
    <dbReference type="NCBI Taxonomy" id="392561"/>
    <lineage>
        <taxon>Bacteria</taxon>
        <taxon>Thermotogati</taxon>
        <taxon>Deinococcota</taxon>
        <taxon>Deinococci</taxon>
        <taxon>Deinococcales</taxon>
        <taxon>Deinococcaceae</taxon>
        <taxon>Deinococcus</taxon>
    </lineage>
</organism>
<comment type="caution">
    <text evidence="1">The sequence shown here is derived from an EMBL/GenBank/DDBJ whole genome shotgun (WGS) entry which is preliminary data.</text>
</comment>
<evidence type="ECO:0008006" key="3">
    <source>
        <dbReference type="Google" id="ProtNLM"/>
    </source>
</evidence>
<dbReference type="Proteomes" id="UP001596297">
    <property type="component" value="Unassembled WGS sequence"/>
</dbReference>
<sequence>MSGLVAFADLDDTLFQTLRKLPGVDRAHLTPATLDTRGEPHSFSTPAQTALLEWLACGGATLIPVTGRDPQALGRVTLPLTSWRVADHGLTILTPGGELDQEWAAQVAAALQPLQPALTSGHAQMTEWAAQAGCRVTQHSAAGLPFMTVVKHPAADPEPLAALRERWQGWLDTAGADLRLIGNANNLSLLPASLGKRAAVEYLRRKHFGNAQLVLGLGDSVSDLDFMAACDFAVTPSQSQLLRAALAAELPQR</sequence>
<accession>A0ABW1YEL3</accession>
<dbReference type="InterPro" id="IPR036412">
    <property type="entry name" value="HAD-like_sf"/>
</dbReference>
<dbReference type="PIRSF" id="PIRSF030802">
    <property type="entry name" value="UCP030802"/>
    <property type="match status" value="1"/>
</dbReference>
<dbReference type="RefSeq" id="WP_380083891.1">
    <property type="nucleotide sequence ID" value="NZ_JBHSWD010000002.1"/>
</dbReference>
<dbReference type="EMBL" id="JBHSWD010000002">
    <property type="protein sequence ID" value="MFC6592770.1"/>
    <property type="molecule type" value="Genomic_DNA"/>
</dbReference>
<dbReference type="Gene3D" id="3.90.1070.10">
    <property type="match status" value="1"/>
</dbReference>
<gene>
    <name evidence="1" type="ORF">ACFP81_12700</name>
</gene>
<dbReference type="InterPro" id="IPR024197">
    <property type="entry name" value="TPP-like"/>
</dbReference>
<dbReference type="Gene3D" id="3.40.50.1000">
    <property type="entry name" value="HAD superfamily/HAD-like"/>
    <property type="match status" value="1"/>
</dbReference>
<dbReference type="SUPFAM" id="SSF56784">
    <property type="entry name" value="HAD-like"/>
    <property type="match status" value="1"/>
</dbReference>
<name>A0ABW1YEL3_9DEIO</name>